<feature type="region of interest" description="Disordered" evidence="6">
    <location>
        <begin position="144"/>
        <end position="163"/>
    </location>
</feature>
<dbReference type="GeneID" id="724442"/>
<keyword evidence="3 5" id="KW-0129">CBS domain</keyword>
<dbReference type="InterPro" id="IPR046342">
    <property type="entry name" value="CBS_dom_sf"/>
</dbReference>
<feature type="domain" description="CBS" evidence="8">
    <location>
        <begin position="1089"/>
        <end position="1151"/>
    </location>
</feature>
<proteinExistence type="inferred from homology"/>
<feature type="compositionally biased region" description="Acidic residues" evidence="6">
    <location>
        <begin position="221"/>
        <end position="238"/>
    </location>
</feature>
<evidence type="ECO:0000313" key="11">
    <source>
        <dbReference type="RefSeq" id="XP_016768172.2"/>
    </source>
</evidence>
<dbReference type="GO" id="GO:0005634">
    <property type="term" value="C:nucleus"/>
    <property type="evidence" value="ECO:0007669"/>
    <property type="project" value="TreeGrafter"/>
</dbReference>
<keyword evidence="7" id="KW-0812">Transmembrane</keyword>
<dbReference type="EnsemblMetazoa" id="XM_016912683">
    <property type="protein sequence ID" value="XP_016768172"/>
    <property type="gene ID" value="LOC724442"/>
</dbReference>
<dbReference type="OrthoDB" id="449052at2759"/>
<evidence type="ECO:0000256" key="5">
    <source>
        <dbReference type="PROSITE-ProRule" id="PRU00703"/>
    </source>
</evidence>
<evidence type="ECO:0000259" key="8">
    <source>
        <dbReference type="PROSITE" id="PS51371"/>
    </source>
</evidence>
<feature type="compositionally biased region" description="Polar residues" evidence="6">
    <location>
        <begin position="437"/>
        <end position="451"/>
    </location>
</feature>
<reference evidence="9" key="1">
    <citation type="submission" date="2021-01" db="UniProtKB">
        <authorList>
            <consortium name="EnsemblMetazoa"/>
        </authorList>
    </citation>
    <scope>IDENTIFICATION</scope>
    <source>
        <strain evidence="9">DH4</strain>
    </source>
</reference>
<evidence type="ECO:0000256" key="4">
    <source>
        <dbReference type="ARBA" id="ARBA00025878"/>
    </source>
</evidence>
<keyword evidence="2" id="KW-0677">Repeat</keyword>
<dbReference type="Proteomes" id="UP000005203">
    <property type="component" value="Linkage group LG6"/>
</dbReference>
<organism evidence="9">
    <name type="scientific">Apis mellifera</name>
    <name type="common">Honeybee</name>
    <dbReference type="NCBI Taxonomy" id="7460"/>
    <lineage>
        <taxon>Eukaryota</taxon>
        <taxon>Metazoa</taxon>
        <taxon>Ecdysozoa</taxon>
        <taxon>Arthropoda</taxon>
        <taxon>Hexapoda</taxon>
        <taxon>Insecta</taxon>
        <taxon>Pterygota</taxon>
        <taxon>Neoptera</taxon>
        <taxon>Endopterygota</taxon>
        <taxon>Hymenoptera</taxon>
        <taxon>Apocrita</taxon>
        <taxon>Aculeata</taxon>
        <taxon>Apoidea</taxon>
        <taxon>Anthophila</taxon>
        <taxon>Apidae</taxon>
        <taxon>Apis</taxon>
    </lineage>
</organism>
<accession>A0A7M7ILS7</accession>
<feature type="compositionally biased region" description="Basic and acidic residues" evidence="6">
    <location>
        <begin position="743"/>
        <end position="753"/>
    </location>
</feature>
<dbReference type="CDD" id="cd04641">
    <property type="entry name" value="CBS_euAMPK_gamma-like_repeat2"/>
    <property type="match status" value="1"/>
</dbReference>
<dbReference type="PANTHER" id="PTHR13780">
    <property type="entry name" value="AMP-ACTIVATED PROTEIN KINASE, GAMMA REGULATORY SUBUNIT"/>
    <property type="match status" value="1"/>
</dbReference>
<accession>A0A8B7KLK6</accession>
<dbReference type="PROSITE" id="PS51371">
    <property type="entry name" value="CBS"/>
    <property type="match status" value="4"/>
</dbReference>
<feature type="region of interest" description="Disordered" evidence="6">
    <location>
        <begin position="1235"/>
        <end position="1311"/>
    </location>
</feature>
<feature type="compositionally biased region" description="Polar residues" evidence="6">
    <location>
        <begin position="843"/>
        <end position="853"/>
    </location>
</feature>
<keyword evidence="7" id="KW-1133">Transmembrane helix</keyword>
<feature type="compositionally biased region" description="Polar residues" evidence="6">
    <location>
        <begin position="144"/>
        <end position="155"/>
    </location>
</feature>
<feature type="compositionally biased region" description="Basic and acidic residues" evidence="6">
    <location>
        <begin position="782"/>
        <end position="803"/>
    </location>
</feature>
<dbReference type="Pfam" id="PF00571">
    <property type="entry name" value="CBS"/>
    <property type="match status" value="3"/>
</dbReference>
<dbReference type="GO" id="GO:0005737">
    <property type="term" value="C:cytoplasm"/>
    <property type="evidence" value="ECO:0007669"/>
    <property type="project" value="TreeGrafter"/>
</dbReference>
<evidence type="ECO:0000256" key="7">
    <source>
        <dbReference type="SAM" id="Phobius"/>
    </source>
</evidence>
<feature type="transmembrane region" description="Helical" evidence="7">
    <location>
        <begin position="30"/>
        <end position="53"/>
    </location>
</feature>
<feature type="compositionally biased region" description="Low complexity" evidence="6">
    <location>
        <begin position="702"/>
        <end position="716"/>
    </location>
</feature>
<keyword evidence="7" id="KW-0472">Membrane</keyword>
<dbReference type="SMART" id="SM00116">
    <property type="entry name" value="CBS"/>
    <property type="match status" value="4"/>
</dbReference>
<gene>
    <name evidence="11" type="primary">LOC724442</name>
</gene>
<dbReference type="CDD" id="cd04618">
    <property type="entry name" value="CBS_euAMPK_gamma-like_repeat1"/>
    <property type="match status" value="1"/>
</dbReference>
<feature type="compositionally biased region" description="Polar residues" evidence="6">
    <location>
        <begin position="661"/>
        <end position="690"/>
    </location>
</feature>
<feature type="compositionally biased region" description="Polar residues" evidence="6">
    <location>
        <begin position="563"/>
        <end position="576"/>
    </location>
</feature>
<feature type="compositionally biased region" description="Low complexity" evidence="6">
    <location>
        <begin position="452"/>
        <end position="541"/>
    </location>
</feature>
<feature type="domain" description="CBS" evidence="8">
    <location>
        <begin position="1160"/>
        <end position="1222"/>
    </location>
</feature>
<dbReference type="InterPro" id="IPR050511">
    <property type="entry name" value="AMPK_gamma/SDS23_families"/>
</dbReference>
<feature type="domain" description="CBS" evidence="8">
    <location>
        <begin position="935"/>
        <end position="995"/>
    </location>
</feature>
<evidence type="ECO:0000256" key="3">
    <source>
        <dbReference type="ARBA" id="ARBA00023122"/>
    </source>
</evidence>
<dbReference type="GO" id="GO:0019901">
    <property type="term" value="F:protein kinase binding"/>
    <property type="evidence" value="ECO:0007669"/>
    <property type="project" value="TreeGrafter"/>
</dbReference>
<dbReference type="GO" id="GO:0031588">
    <property type="term" value="C:nucleotide-activated protein kinase complex"/>
    <property type="evidence" value="ECO:0007669"/>
    <property type="project" value="TreeGrafter"/>
</dbReference>
<evidence type="ECO:0000313" key="10">
    <source>
        <dbReference type="Proteomes" id="UP000005203"/>
    </source>
</evidence>
<dbReference type="CTD" id="42515"/>
<feature type="region of interest" description="Disordered" evidence="6">
    <location>
        <begin position="630"/>
        <end position="876"/>
    </location>
</feature>
<evidence type="ECO:0000313" key="9">
    <source>
        <dbReference type="EnsemblMetazoa" id="XP_016768172"/>
    </source>
</evidence>
<feature type="compositionally biased region" description="Polar residues" evidence="6">
    <location>
        <begin position="201"/>
        <end position="219"/>
    </location>
</feature>
<feature type="compositionally biased region" description="Polar residues" evidence="6">
    <location>
        <begin position="1287"/>
        <end position="1300"/>
    </location>
</feature>
<reference evidence="11" key="2">
    <citation type="submission" date="2025-04" db="UniProtKB">
        <authorList>
            <consortium name="RefSeq"/>
        </authorList>
    </citation>
    <scope>IDENTIFICATION</scope>
    <source>
        <strain evidence="11">DH4</strain>
        <tissue evidence="11">Whole body</tissue>
    </source>
</reference>
<sequence>MKFRSSREKCAFSKYIKTKINFFDRPSPNIYIYIPSLCLVLSSIWIVSTSVILRLARKKLDTSEIYIYVCVYVCVERIVTCSGSVYQPNRVLRHYVARGKQVFAKRVWHIAKDLRIFPRYMSAHITVTLHYSCQDRVKRRCSFSSDTSMESSGGDKQNESDECDVTANNQHRKDKMTGQVDSEVKISKDLGEQEALKNLKNLENISQNDEASNKLSKAVSQEDEDDEDECKGSDEDELKDEKTDGKKDEDTSSSATSTSTSDDESETSSDDKTEASKAEHAKAAASEAKKEDQASKNDDTTDDSDIEDDLISAINYNTITSLAALKDMLQSSGEDSDGVDSFFHHYFLSHVNRLPSRNQTHSPYPWGRRLSECKEEDEYENEDAKNADSSSAEDAVKSNKDDATKTEESEDRNESASSKASSPSSSEKSSSERIDQKSNPSGSSVSESKSQTATSTVASASSTTSTAPLTTSTTASSTATTLTTTSTTSTTAATPTTTMTSTTSTTTAATTTTTTTATTIPATTASSRFTTSTVTSPTSSTKPPLRRRHTTGPGMTFPATDPPTYSNSMTFSRTSPLPSPHFDKRFFDSSLIEMKSQASSSSTLDYDSTEEVWVRRVDFVQERKRKELGSQPLPTIVTEDADTSGQASQDQGHRPRAGTWGSHSRTIRKPTSGSAPGSGKSTPLPQQVEPSSSSSKSKKVSGTRSGSTSRSNSRSNSAERRRSGGTVDDTASPTKKPALFDAFRPRSKSDASKRKPSIIANMKSAMQHSLHRGSHGSSTTDIRTDRDHHRDGKDHKEGKEPMGRPRAGSESSRNPVSKVMDLIRHRSHSTLSADDKRKARTAAQHQPQSTSQGALRRSSLDPGARRFSLGTPAVPHRASDACLDPVHAAILFRDARGLPVVDPFLEKVSLSDLEEDESQIFVKFFKFHKCYDLIPTSAKLVVFDTHLLVKKAFFALVYNGVRAAPLWDSARQEFVGMLTITDFIKILQMYYTSPSVTMDELEEHELDTWRKVLKDQVHPLVSIGPDASLYEAIKTLIQNRIHRLPVIDPDTGNVLYILTHKRILRFLFLYIHELPKPSFTNKTLRELRIGTFENIETATEETSIILALKKFVERRVSALPIIDTEGKLVNIYSKFDVINLAAEKTYNNLDVSLREANEHRNEWFEGVQSCKLDETLFTIMERIVRAEVHRLVVVDDDDKVIGIISLSDLLFYLVLRPCGEDGSSNKDSSISLRAQDSISKAPSSVQSEASIPDGETEAEQDTAEVNQSEEAPATPSPPLSPVASDISEPQSSLVNQSQESAWREVTVSGGD</sequence>
<feature type="region of interest" description="Disordered" evidence="6">
    <location>
        <begin position="201"/>
        <end position="308"/>
    </location>
</feature>
<comment type="subunit">
    <text evidence="4">AMPK is a heterotrimer of an alpha catalytic subunit (PRKAA1 or PRKAA2), a beta (PRKAB1 or PRKAB2) and a gamma non-catalytic subunits (PRKAG1, PRKAG2 or PRKAG3). Interacts with FNIP1 and FNIP2.</text>
</comment>
<evidence type="ECO:0000256" key="6">
    <source>
        <dbReference type="SAM" id="MobiDB-lite"/>
    </source>
</evidence>
<evidence type="ECO:0000256" key="1">
    <source>
        <dbReference type="ARBA" id="ARBA00006750"/>
    </source>
</evidence>
<feature type="compositionally biased region" description="Basic and acidic residues" evidence="6">
    <location>
        <begin position="239"/>
        <end position="250"/>
    </location>
</feature>
<dbReference type="GO" id="GO:0019887">
    <property type="term" value="F:protein kinase regulator activity"/>
    <property type="evidence" value="ECO:0007669"/>
    <property type="project" value="TreeGrafter"/>
</dbReference>
<dbReference type="RefSeq" id="XP_016768172.2">
    <property type="nucleotide sequence ID" value="XM_016912683.2"/>
</dbReference>
<feature type="compositionally biased region" description="Low complexity" evidence="6">
    <location>
        <begin position="415"/>
        <end position="428"/>
    </location>
</feature>
<dbReference type="Gene3D" id="3.10.580.10">
    <property type="entry name" value="CBS-domain"/>
    <property type="match status" value="2"/>
</dbReference>
<name>A0A7M7ILS7_APIME</name>
<feature type="region of interest" description="Disordered" evidence="6">
    <location>
        <begin position="349"/>
        <end position="579"/>
    </location>
</feature>
<dbReference type="InterPro" id="IPR000644">
    <property type="entry name" value="CBS_dom"/>
</dbReference>
<dbReference type="SUPFAM" id="SSF54631">
    <property type="entry name" value="CBS-domain pair"/>
    <property type="match status" value="2"/>
</dbReference>
<dbReference type="PANTHER" id="PTHR13780:SF35">
    <property type="entry name" value="LD22662P"/>
    <property type="match status" value="1"/>
</dbReference>
<protein>
    <submittedName>
        <fullName evidence="11">Uncharacterized protein LOC724442 isoform X1</fullName>
    </submittedName>
</protein>
<feature type="compositionally biased region" description="Polar residues" evidence="6">
    <location>
        <begin position="1235"/>
        <end position="1249"/>
    </location>
</feature>
<feature type="compositionally biased region" description="Basic and acidic residues" evidence="6">
    <location>
        <begin position="394"/>
        <end position="407"/>
    </location>
</feature>
<dbReference type="GO" id="GO:0016208">
    <property type="term" value="F:AMP binding"/>
    <property type="evidence" value="ECO:0007669"/>
    <property type="project" value="TreeGrafter"/>
</dbReference>
<feature type="domain" description="CBS" evidence="8">
    <location>
        <begin position="1016"/>
        <end position="1074"/>
    </location>
</feature>
<keyword evidence="10" id="KW-1185">Reference proteome</keyword>
<feature type="compositionally biased region" description="Basic and acidic residues" evidence="6">
    <location>
        <begin position="269"/>
        <end position="299"/>
    </location>
</feature>
<evidence type="ECO:0000256" key="2">
    <source>
        <dbReference type="ARBA" id="ARBA00022737"/>
    </source>
</evidence>
<comment type="similarity">
    <text evidence="1">Belongs to the 5'-AMP-activated protein kinase gamma subunit family.</text>
</comment>